<feature type="binding site" evidence="11">
    <location>
        <position position="86"/>
    </location>
    <ligand>
        <name>Ni(2+)</name>
        <dbReference type="ChEBI" id="CHEBI:49786"/>
        <note>for nickel-dependent acireductone dioxygenase activity</note>
    </ligand>
</feature>
<dbReference type="GO" id="GO:0019509">
    <property type="term" value="P:L-methionine salvage from methylthioadenosine"/>
    <property type="evidence" value="ECO:0007669"/>
    <property type="project" value="UniProtKB-UniRule"/>
</dbReference>
<feature type="binding site" evidence="11">
    <location>
        <position position="86"/>
    </location>
    <ligand>
        <name>Fe(2+)</name>
        <dbReference type="ChEBI" id="CHEBI:29033"/>
        <note>for iron-dependent acireductone dioxygenase activity</note>
    </ligand>
</feature>
<dbReference type="InterPro" id="IPR027496">
    <property type="entry name" value="ARD_euk"/>
</dbReference>
<evidence type="ECO:0000256" key="2">
    <source>
        <dbReference type="ARBA" id="ARBA00022490"/>
    </source>
</evidence>
<dbReference type="HAMAP" id="MF_03154">
    <property type="entry name" value="Salvage_MtnD_euk"/>
    <property type="match status" value="1"/>
</dbReference>
<evidence type="ECO:0000256" key="7">
    <source>
        <dbReference type="ARBA" id="ARBA00023002"/>
    </source>
</evidence>
<reference evidence="12 13" key="1">
    <citation type="submission" date="2015-10" db="EMBL/GenBank/DDBJ databases">
        <title>Draft genomes sequences of Candida glabrata isolates 1A, 1B, 2A, 2B, 3A and 3B.</title>
        <authorList>
            <person name="Haavelsrud O.E."/>
            <person name="Gaustad P."/>
        </authorList>
    </citation>
    <scope>NUCLEOTIDE SEQUENCE [LARGE SCALE GENOMIC DNA]</scope>
    <source>
        <strain evidence="12">910700640</strain>
    </source>
</reference>
<dbReference type="EMBL" id="LLZZ01000123">
    <property type="protein sequence ID" value="KTB02640.1"/>
    <property type="molecule type" value="Genomic_DNA"/>
</dbReference>
<dbReference type="InterPro" id="IPR004313">
    <property type="entry name" value="ARD"/>
</dbReference>
<comment type="catalytic activity">
    <reaction evidence="1 11">
        <text>1,2-dihydroxy-5-(methylsulfanyl)pent-1-en-3-one + O2 = 4-methylsulfanyl-2-oxobutanoate + formate + 2 H(+)</text>
        <dbReference type="Rhea" id="RHEA:24504"/>
        <dbReference type="ChEBI" id="CHEBI:15378"/>
        <dbReference type="ChEBI" id="CHEBI:15379"/>
        <dbReference type="ChEBI" id="CHEBI:15740"/>
        <dbReference type="ChEBI" id="CHEBI:16723"/>
        <dbReference type="ChEBI" id="CHEBI:49252"/>
        <dbReference type="EC" id="1.13.11.54"/>
    </reaction>
</comment>
<dbReference type="Pfam" id="PF03079">
    <property type="entry name" value="ARD"/>
    <property type="match status" value="1"/>
</dbReference>
<keyword evidence="4 11" id="KW-0028">Amino-acid biosynthesis</keyword>
<dbReference type="EC" id="1.13.11.53" evidence="11"/>
<keyword evidence="5 11" id="KW-0479">Metal-binding</keyword>
<dbReference type="EC" id="1.13.11.54" evidence="11"/>
<evidence type="ECO:0000256" key="4">
    <source>
        <dbReference type="ARBA" id="ARBA00022605"/>
    </source>
</evidence>
<comment type="pathway">
    <text evidence="11">Amino-acid biosynthesis; L-methionine biosynthesis via salvage pathway; L-methionine from S-methyl-5-thio-alpha-D-ribose 1-phosphate: step 5/6.</text>
</comment>
<evidence type="ECO:0000313" key="13">
    <source>
        <dbReference type="Proteomes" id="UP000054886"/>
    </source>
</evidence>
<comment type="catalytic activity">
    <reaction evidence="11">
        <text>1,2-dihydroxy-5-(methylsulfanyl)pent-1-en-3-one + O2 = 3-(methylsulfanyl)propanoate + CO + formate + 2 H(+)</text>
        <dbReference type="Rhea" id="RHEA:14161"/>
        <dbReference type="ChEBI" id="CHEBI:15378"/>
        <dbReference type="ChEBI" id="CHEBI:15379"/>
        <dbReference type="ChEBI" id="CHEBI:15740"/>
        <dbReference type="ChEBI" id="CHEBI:17245"/>
        <dbReference type="ChEBI" id="CHEBI:49016"/>
        <dbReference type="ChEBI" id="CHEBI:49252"/>
        <dbReference type="EC" id="1.13.11.53"/>
    </reaction>
</comment>
<dbReference type="UniPathway" id="UPA00904">
    <property type="reaction ID" value="UER00878"/>
</dbReference>
<dbReference type="GO" id="GO:0010308">
    <property type="term" value="F:acireductone dioxygenase (Ni2+-requiring) activity"/>
    <property type="evidence" value="ECO:0007669"/>
    <property type="project" value="UniProtKB-UniRule"/>
</dbReference>
<keyword evidence="9 11" id="KW-0486">Methionine biosynthesis</keyword>
<feature type="binding site" evidence="11">
    <location>
        <position position="132"/>
    </location>
    <ligand>
        <name>Ni(2+)</name>
        <dbReference type="ChEBI" id="CHEBI:49786"/>
        <note>for nickel-dependent acireductone dioxygenase activity</note>
    </ligand>
</feature>
<evidence type="ECO:0000313" key="12">
    <source>
        <dbReference type="EMBL" id="KTB02640.1"/>
    </source>
</evidence>
<keyword evidence="2 11" id="KW-0963">Cytoplasm</keyword>
<dbReference type="VEuPathDB" id="FungiDB:GVI51_K08657"/>
<feature type="binding site" evidence="11">
    <location>
        <position position="92"/>
    </location>
    <ligand>
        <name>Fe(2+)</name>
        <dbReference type="ChEBI" id="CHEBI:29033"/>
        <note>for iron-dependent acireductone dioxygenase activity</note>
    </ligand>
</feature>
<comment type="similarity">
    <text evidence="11">Belongs to the acireductone dioxygenase (ARD) family.</text>
</comment>
<feature type="binding site" evidence="11">
    <location>
        <position position="88"/>
    </location>
    <ligand>
        <name>Fe(2+)</name>
        <dbReference type="ChEBI" id="CHEBI:29033"/>
        <note>for iron-dependent acireductone dioxygenase activity</note>
    </ligand>
</feature>
<dbReference type="FunFam" id="2.60.120.10:FF:000099">
    <property type="entry name" value="1,2-dihydroxy-3-keto-5-methylthiopentene dioxygenase"/>
    <property type="match status" value="1"/>
</dbReference>
<evidence type="ECO:0000256" key="1">
    <source>
        <dbReference type="ARBA" id="ARBA00000428"/>
    </source>
</evidence>
<dbReference type="VEuPathDB" id="FungiDB:GWK60_K08613"/>
<gene>
    <name evidence="11" type="primary">ADI1</name>
    <name evidence="12" type="ORF">AO440_003621</name>
</gene>
<keyword evidence="7 11" id="KW-0560">Oxidoreductase</keyword>
<accession>A0A0W0CSV5</accession>
<dbReference type="SUPFAM" id="SSF51182">
    <property type="entry name" value="RmlC-like cupins"/>
    <property type="match status" value="1"/>
</dbReference>
<keyword evidence="6 11" id="KW-0223">Dioxygenase</keyword>
<evidence type="ECO:0000256" key="11">
    <source>
        <dbReference type="HAMAP-Rule" id="MF_03154"/>
    </source>
</evidence>
<keyword evidence="3 11" id="KW-0533">Nickel</keyword>
<feature type="binding site" evidence="11">
    <location>
        <position position="88"/>
    </location>
    <ligand>
        <name>Ni(2+)</name>
        <dbReference type="ChEBI" id="CHEBI:49786"/>
        <note>for nickel-dependent acireductone dioxygenase activity</note>
    </ligand>
</feature>
<dbReference type="InterPro" id="IPR014710">
    <property type="entry name" value="RmlC-like_jellyroll"/>
</dbReference>
<dbReference type="CDD" id="cd02232">
    <property type="entry name" value="cupin_ARD"/>
    <property type="match status" value="1"/>
</dbReference>
<keyword evidence="8 11" id="KW-0408">Iron</keyword>
<comment type="caution">
    <text evidence="12">The sequence shown here is derived from an EMBL/GenBank/DDBJ whole genome shotgun (WGS) entry which is preliminary data.</text>
</comment>
<dbReference type="GO" id="GO:0005506">
    <property type="term" value="F:iron ion binding"/>
    <property type="evidence" value="ECO:0007669"/>
    <property type="project" value="UniProtKB-UniRule"/>
</dbReference>
<dbReference type="Proteomes" id="UP000054886">
    <property type="component" value="Unassembled WGS sequence"/>
</dbReference>
<dbReference type="VEuPathDB" id="FungiDB:CAGL0K08800g"/>
<keyword evidence="10 11" id="KW-0539">Nucleus</keyword>
<evidence type="ECO:0000256" key="9">
    <source>
        <dbReference type="ARBA" id="ARBA00023167"/>
    </source>
</evidence>
<evidence type="ECO:0000256" key="10">
    <source>
        <dbReference type="ARBA" id="ARBA00023242"/>
    </source>
</evidence>
<dbReference type="AlphaFoldDB" id="A0A0W0CSV5"/>
<dbReference type="PANTHER" id="PTHR23418:SF0">
    <property type="entry name" value="ACIREDUCTONE DIOXYGENASE"/>
    <property type="match status" value="1"/>
</dbReference>
<name>A0A0W0CSV5_CANGB</name>
<protein>
    <recommendedName>
        <fullName evidence="11">Acireductone dioxygenase</fullName>
    </recommendedName>
    <alternativeName>
        <fullName evidence="11">Acireductone dioxygenase (Fe(2+)-requiring)</fullName>
        <shortName evidence="11">ARD'</shortName>
        <shortName evidence="11">Fe-ARD</shortName>
        <ecNumber evidence="11">1.13.11.54</ecNumber>
    </alternativeName>
    <alternativeName>
        <fullName evidence="11">Acireductone dioxygenase (Ni(2+)-requiring)</fullName>
        <shortName evidence="11">ARD</shortName>
        <shortName evidence="11">Ni-ARD</shortName>
        <ecNumber evidence="11">1.13.11.53</ecNumber>
    </alternativeName>
</protein>
<dbReference type="PANTHER" id="PTHR23418">
    <property type="entry name" value="ACIREDUCTONE DIOXYGENASE"/>
    <property type="match status" value="1"/>
</dbReference>
<dbReference type="Gene3D" id="2.60.120.10">
    <property type="entry name" value="Jelly Rolls"/>
    <property type="match status" value="1"/>
</dbReference>
<feature type="binding site" evidence="11">
    <location>
        <position position="92"/>
    </location>
    <ligand>
        <name>Ni(2+)</name>
        <dbReference type="ChEBI" id="CHEBI:49786"/>
        <note>for nickel-dependent acireductone dioxygenase activity</note>
    </ligand>
</feature>
<evidence type="ECO:0000256" key="6">
    <source>
        <dbReference type="ARBA" id="ARBA00022964"/>
    </source>
</evidence>
<organism evidence="12 13">
    <name type="scientific">Candida glabrata</name>
    <name type="common">Yeast</name>
    <name type="synonym">Torulopsis glabrata</name>
    <dbReference type="NCBI Taxonomy" id="5478"/>
    <lineage>
        <taxon>Eukaryota</taxon>
        <taxon>Fungi</taxon>
        <taxon>Dikarya</taxon>
        <taxon>Ascomycota</taxon>
        <taxon>Saccharomycotina</taxon>
        <taxon>Saccharomycetes</taxon>
        <taxon>Saccharomycetales</taxon>
        <taxon>Saccharomycetaceae</taxon>
        <taxon>Nakaseomyces</taxon>
    </lineage>
</organism>
<comment type="subcellular location">
    <subcellularLocation>
        <location evidence="11">Cytoplasm</location>
    </subcellularLocation>
    <subcellularLocation>
        <location evidence="11">Nucleus</location>
    </subcellularLocation>
</comment>
<evidence type="ECO:0000256" key="5">
    <source>
        <dbReference type="ARBA" id="ARBA00022723"/>
    </source>
</evidence>
<dbReference type="VEuPathDB" id="FungiDB:B1J91_K08800g"/>
<dbReference type="GO" id="GO:0010309">
    <property type="term" value="F:acireductone dioxygenase [iron(II)-requiring] activity"/>
    <property type="evidence" value="ECO:0007669"/>
    <property type="project" value="UniProtKB-UniRule"/>
</dbReference>
<sequence length="175" mass="20314">MVEIYVHDENDSVDFRQPHNSGKTVALEDLGKIGVIYKHIADQADVDILAKERNYKNRDIVTINVDTFKGDKNALEKQLGIFYKEHLHEDEEIRYCIEGSGYFDVRNGKDDVWVRCKVGPGDLLILPAGIYHRFTLTETNHIKALRLFKDEPKWQAYNRPDADTLPVRHEYLQSI</sequence>
<comment type="function">
    <text evidence="11">Catalyzes 2 different reactions between oxygen and the acireductone 1,2-dihydroxy-3-keto-5-methylthiopentene (DHK-MTPene) depending upon the metal bound in the active site. Fe-containing acireductone dioxygenase (Fe-ARD) produces formate and 2-keto-4-methylthiobutyrate (KMTB), the alpha-ketoacid precursor of methionine in the methionine recycle pathway. Ni-containing acireductone dioxygenase (Ni-ARD) produces methylthiopropionate, carbon monoxide and formate, and does not lie on the methionine recycle pathway.</text>
</comment>
<evidence type="ECO:0000256" key="3">
    <source>
        <dbReference type="ARBA" id="ARBA00022596"/>
    </source>
</evidence>
<dbReference type="GO" id="GO:0016151">
    <property type="term" value="F:nickel cation binding"/>
    <property type="evidence" value="ECO:0007669"/>
    <property type="project" value="UniProtKB-UniRule"/>
</dbReference>
<dbReference type="GO" id="GO:0005737">
    <property type="term" value="C:cytoplasm"/>
    <property type="evidence" value="ECO:0007669"/>
    <property type="project" value="UniProtKB-SubCell"/>
</dbReference>
<evidence type="ECO:0000256" key="8">
    <source>
        <dbReference type="ARBA" id="ARBA00023004"/>
    </source>
</evidence>
<proteinExistence type="inferred from homology"/>
<dbReference type="GO" id="GO:0005634">
    <property type="term" value="C:nucleus"/>
    <property type="evidence" value="ECO:0007669"/>
    <property type="project" value="UniProtKB-SubCell"/>
</dbReference>
<feature type="binding site" evidence="11">
    <location>
        <position position="132"/>
    </location>
    <ligand>
        <name>Fe(2+)</name>
        <dbReference type="ChEBI" id="CHEBI:29033"/>
        <note>for iron-dependent acireductone dioxygenase activity</note>
    </ligand>
</feature>
<comment type="cofactor">
    <cofactor evidence="11">
        <name>Fe(2+)</name>
        <dbReference type="ChEBI" id="CHEBI:29033"/>
    </cofactor>
    <cofactor evidence="11">
        <name>Ni(2+)</name>
        <dbReference type="ChEBI" id="CHEBI:49786"/>
    </cofactor>
    <text evidence="11">Binds either 1 Fe or Ni cation per monomer. Iron-binding promotes an acireductone dioxygenase reaction producing 2-keto-4-methylthiobutyrate, while nickel-binding promotes an acireductone dioxygenase reaction producing 3-(methylsulfanyl)propanoate.</text>
</comment>
<dbReference type="InterPro" id="IPR011051">
    <property type="entry name" value="RmlC_Cupin_sf"/>
</dbReference>